<protein>
    <submittedName>
        <fullName evidence="2">DUF2108 domain-containing protein</fullName>
    </submittedName>
</protein>
<keyword evidence="3" id="KW-1185">Reference proteome</keyword>
<keyword evidence="1" id="KW-1133">Transmembrane helix</keyword>
<keyword evidence="1" id="KW-0812">Transmembrane</keyword>
<gene>
    <name evidence="2" type="ORF">F8E02_10970</name>
</gene>
<accession>A0ABU3X4Z7</accession>
<feature type="transmembrane region" description="Helical" evidence="1">
    <location>
        <begin position="6"/>
        <end position="23"/>
    </location>
</feature>
<evidence type="ECO:0000313" key="3">
    <source>
        <dbReference type="Proteomes" id="UP001281203"/>
    </source>
</evidence>
<dbReference type="Proteomes" id="UP001281203">
    <property type="component" value="Unassembled WGS sequence"/>
</dbReference>
<organism evidence="2 3">
    <name type="scientific">Methanoculleus caldifontis</name>
    <dbReference type="NCBI Taxonomy" id="2651577"/>
    <lineage>
        <taxon>Archaea</taxon>
        <taxon>Methanobacteriati</taxon>
        <taxon>Methanobacteriota</taxon>
        <taxon>Stenosarchaea group</taxon>
        <taxon>Methanomicrobia</taxon>
        <taxon>Methanomicrobiales</taxon>
        <taxon>Methanomicrobiaceae</taxon>
        <taxon>Methanoculleus</taxon>
    </lineage>
</organism>
<dbReference type="InterPro" id="IPR019213">
    <property type="entry name" value="EhaD-like"/>
</dbReference>
<evidence type="ECO:0000256" key="1">
    <source>
        <dbReference type="SAM" id="Phobius"/>
    </source>
</evidence>
<sequence>MDEILVVLFAAVALIGAAGTYFQRDRFNKLIAVGITFGGIVPFIVARGYLDVAIVVSLIVPITTIIILLLCRRRDAHDA</sequence>
<feature type="transmembrane region" description="Helical" evidence="1">
    <location>
        <begin position="30"/>
        <end position="46"/>
    </location>
</feature>
<comment type="caution">
    <text evidence="2">The sequence shown here is derived from an EMBL/GenBank/DDBJ whole genome shotgun (WGS) entry which is preliminary data.</text>
</comment>
<dbReference type="Pfam" id="PF09881">
    <property type="entry name" value="EhaD"/>
    <property type="match status" value="1"/>
</dbReference>
<name>A0ABU3X4Z7_9EURY</name>
<feature type="transmembrane region" description="Helical" evidence="1">
    <location>
        <begin position="52"/>
        <end position="71"/>
    </location>
</feature>
<keyword evidence="1" id="KW-0472">Membrane</keyword>
<evidence type="ECO:0000313" key="2">
    <source>
        <dbReference type="EMBL" id="MDV2482511.1"/>
    </source>
</evidence>
<dbReference type="RefSeq" id="WP_317065606.1">
    <property type="nucleotide sequence ID" value="NZ_WBKO01000002.1"/>
</dbReference>
<reference evidence="2 3" key="1">
    <citation type="submission" date="2019-10" db="EMBL/GenBank/DDBJ databases">
        <title>Isolation and characterization of Methanoculleus sp. Wushi-C6 from a hot spring well.</title>
        <authorList>
            <person name="Chen S.-C."/>
            <person name="Lan Z.-H."/>
            <person name="You Y.-T."/>
            <person name="Lai M.-C."/>
        </authorList>
    </citation>
    <scope>NUCLEOTIDE SEQUENCE [LARGE SCALE GENOMIC DNA]</scope>
    <source>
        <strain evidence="2 3">Wushi-C6</strain>
    </source>
</reference>
<proteinExistence type="predicted"/>
<dbReference type="EMBL" id="WBKO01000002">
    <property type="protein sequence ID" value="MDV2482511.1"/>
    <property type="molecule type" value="Genomic_DNA"/>
</dbReference>